<evidence type="ECO:0000313" key="2">
    <source>
        <dbReference type="Proteomes" id="UP001212841"/>
    </source>
</evidence>
<name>A0AAD5SA00_9FUNG</name>
<organism evidence="1 2">
    <name type="scientific">Rhizophlyctis rosea</name>
    <dbReference type="NCBI Taxonomy" id="64517"/>
    <lineage>
        <taxon>Eukaryota</taxon>
        <taxon>Fungi</taxon>
        <taxon>Fungi incertae sedis</taxon>
        <taxon>Chytridiomycota</taxon>
        <taxon>Chytridiomycota incertae sedis</taxon>
        <taxon>Chytridiomycetes</taxon>
        <taxon>Rhizophlyctidales</taxon>
        <taxon>Rhizophlyctidaceae</taxon>
        <taxon>Rhizophlyctis</taxon>
    </lineage>
</organism>
<comment type="caution">
    <text evidence="1">The sequence shown here is derived from an EMBL/GenBank/DDBJ whole genome shotgun (WGS) entry which is preliminary data.</text>
</comment>
<reference evidence="1" key="1">
    <citation type="submission" date="2020-05" db="EMBL/GenBank/DDBJ databases">
        <title>Phylogenomic resolution of chytrid fungi.</title>
        <authorList>
            <person name="Stajich J.E."/>
            <person name="Amses K."/>
            <person name="Simmons R."/>
            <person name="Seto K."/>
            <person name="Myers J."/>
            <person name="Bonds A."/>
            <person name="Quandt C.A."/>
            <person name="Barry K."/>
            <person name="Liu P."/>
            <person name="Grigoriev I."/>
            <person name="Longcore J.E."/>
            <person name="James T.Y."/>
        </authorList>
    </citation>
    <scope>NUCLEOTIDE SEQUENCE</scope>
    <source>
        <strain evidence="1">JEL0318</strain>
    </source>
</reference>
<accession>A0AAD5SA00</accession>
<gene>
    <name evidence="1" type="ORF">HK097_010681</name>
</gene>
<evidence type="ECO:0000313" key="1">
    <source>
        <dbReference type="EMBL" id="KAJ3048321.1"/>
    </source>
</evidence>
<dbReference type="Proteomes" id="UP001212841">
    <property type="component" value="Unassembled WGS sequence"/>
</dbReference>
<dbReference type="AlphaFoldDB" id="A0AAD5SA00"/>
<protein>
    <submittedName>
        <fullName evidence="1">Uncharacterized protein</fullName>
    </submittedName>
</protein>
<proteinExistence type="predicted"/>
<sequence length="150" mass="16226">MGEYKMVDSWLEGSRTIVWQGVVGRDGVIEDPVMKKPTLPAGTHTFSITYPWNLLQPHIMNPPLPEHECKVEFKFESGSPIDWYRTITTGLVIIAPKDSSGGSMHGGDLPPYVVQKKVEDLRAPGHTGFDAGAHAAIMGSGYNGMGGAGF</sequence>
<keyword evidence="2" id="KW-1185">Reference proteome</keyword>
<dbReference type="EMBL" id="JADGJD010000812">
    <property type="protein sequence ID" value="KAJ3048321.1"/>
    <property type="molecule type" value="Genomic_DNA"/>
</dbReference>